<evidence type="ECO:0000256" key="5">
    <source>
        <dbReference type="ARBA" id="ARBA00023015"/>
    </source>
</evidence>
<evidence type="ECO:0000313" key="16">
    <source>
        <dbReference type="EMBL" id="THH32989.1"/>
    </source>
</evidence>
<comment type="caution">
    <text evidence="16">The sequence shown here is derived from an EMBL/GenBank/DDBJ whole genome shotgun (WGS) entry which is preliminary data.</text>
</comment>
<dbReference type="FunFam" id="2.30.29.150:FF:000002">
    <property type="entry name" value="FACT complex subunit SPT16"/>
    <property type="match status" value="1"/>
</dbReference>
<dbReference type="OrthoDB" id="10251642at2759"/>
<keyword evidence="2 11" id="KW-0158">Chromosome</keyword>
<dbReference type="Proteomes" id="UP000308730">
    <property type="component" value="Unassembled WGS sequence"/>
</dbReference>
<dbReference type="InterPro" id="IPR011993">
    <property type="entry name" value="PH-like_dom_sf"/>
</dbReference>
<feature type="compositionally biased region" description="Acidic residues" evidence="12">
    <location>
        <begin position="964"/>
        <end position="982"/>
    </location>
</feature>
<feature type="domain" description="Histone chaperone RTT106/FACT complex subunit SPT16-like middle" evidence="15">
    <location>
        <begin position="838"/>
        <end position="928"/>
    </location>
</feature>
<dbReference type="SUPFAM" id="SSF55920">
    <property type="entry name" value="Creatinase/aminopeptidase"/>
    <property type="match status" value="1"/>
</dbReference>
<comment type="function">
    <text evidence="10 11">Component of the FACT complex, a general chromatin factor that acts to reorganize nucleosomes. The FACT complex is involved in multiple processes that require DNA as a template such as mRNA elongation, DNA replication and DNA repair. During transcription elongation the FACT complex acts as a histone chaperone that both destabilizes and restores nucleosomal structure. It facilitates the passage of RNA polymerase II and transcription by promoting the dissociation of one histone H2A-H2B dimer from the nucleosome, then subsequently promotes the reestablishment of the nucleosome following the passage of RNA polymerase II.</text>
</comment>
<keyword evidence="3 11" id="KW-0235">DNA replication</keyword>
<keyword evidence="5 11" id="KW-0805">Transcription regulation</keyword>
<feature type="compositionally biased region" description="Basic and acidic residues" evidence="12">
    <location>
        <begin position="1024"/>
        <end position="1037"/>
    </location>
</feature>
<dbReference type="GO" id="GO:0031491">
    <property type="term" value="F:nucleosome binding"/>
    <property type="evidence" value="ECO:0007669"/>
    <property type="project" value="TreeGrafter"/>
</dbReference>
<accession>A0A4S4N234</accession>
<evidence type="ECO:0000256" key="8">
    <source>
        <dbReference type="ARBA" id="ARBA00023204"/>
    </source>
</evidence>
<dbReference type="SMART" id="SM01285">
    <property type="entry name" value="FACT-Spt16_Nlob"/>
    <property type="match status" value="1"/>
</dbReference>
<gene>
    <name evidence="16" type="ORF">EUX98_g1172</name>
</gene>
<keyword evidence="17" id="KW-1185">Reference proteome</keyword>
<keyword evidence="7 11" id="KW-0804">Transcription</keyword>
<evidence type="ECO:0000256" key="7">
    <source>
        <dbReference type="ARBA" id="ARBA00023163"/>
    </source>
</evidence>
<dbReference type="FunFam" id="2.30.29.30:FF:000017">
    <property type="entry name" value="FACT complex subunit SPT16"/>
    <property type="match status" value="1"/>
</dbReference>
<feature type="domain" description="FACT complex subunit SPT16 middle" evidence="14">
    <location>
        <begin position="562"/>
        <end position="712"/>
    </location>
</feature>
<dbReference type="Pfam" id="PF00561">
    <property type="entry name" value="Abhydrolase_1"/>
    <property type="match status" value="1"/>
</dbReference>
<evidence type="ECO:0000256" key="1">
    <source>
        <dbReference type="ARBA" id="ARBA00010779"/>
    </source>
</evidence>
<evidence type="ECO:0000259" key="15">
    <source>
        <dbReference type="SMART" id="SM01287"/>
    </source>
</evidence>
<dbReference type="SMART" id="SM01287">
    <property type="entry name" value="Rtt106"/>
    <property type="match status" value="1"/>
</dbReference>
<dbReference type="EMBL" id="SGPM01000012">
    <property type="protein sequence ID" value="THH32989.1"/>
    <property type="molecule type" value="Genomic_DNA"/>
</dbReference>
<dbReference type="Pfam" id="PF08512">
    <property type="entry name" value="Rttp106-like_middle"/>
    <property type="match status" value="1"/>
</dbReference>
<evidence type="ECO:0000256" key="3">
    <source>
        <dbReference type="ARBA" id="ARBA00022705"/>
    </source>
</evidence>
<comment type="subcellular location">
    <subcellularLocation>
        <location evidence="11">Nucleus</location>
    </subcellularLocation>
    <subcellularLocation>
        <location evidence="11">Chromosome</location>
    </subcellularLocation>
</comment>
<dbReference type="GO" id="GO:0006260">
    <property type="term" value="P:DNA replication"/>
    <property type="evidence" value="ECO:0007669"/>
    <property type="project" value="UniProtKB-KW"/>
</dbReference>
<keyword evidence="9 11" id="KW-0539">Nucleus</keyword>
<dbReference type="Gene3D" id="3.40.50.1820">
    <property type="entry name" value="alpha/beta hydrolase"/>
    <property type="match status" value="1"/>
</dbReference>
<keyword evidence="8 11" id="KW-0234">DNA repair</keyword>
<proteinExistence type="inferred from homology"/>
<evidence type="ECO:0000259" key="14">
    <source>
        <dbReference type="SMART" id="SM01286"/>
    </source>
</evidence>
<dbReference type="InterPro" id="IPR029148">
    <property type="entry name" value="FACT-SPT16_Nlobe"/>
</dbReference>
<dbReference type="GO" id="GO:0006281">
    <property type="term" value="P:DNA repair"/>
    <property type="evidence" value="ECO:0007669"/>
    <property type="project" value="UniProtKB-UniRule"/>
</dbReference>
<evidence type="ECO:0000256" key="10">
    <source>
        <dbReference type="ARBA" id="ARBA00025370"/>
    </source>
</evidence>
<evidence type="ECO:0000256" key="12">
    <source>
        <dbReference type="SAM" id="MobiDB-lite"/>
    </source>
</evidence>
<feature type="region of interest" description="Disordered" evidence="12">
    <location>
        <begin position="959"/>
        <end position="1080"/>
    </location>
</feature>
<evidence type="ECO:0000256" key="4">
    <source>
        <dbReference type="ARBA" id="ARBA00022763"/>
    </source>
</evidence>
<dbReference type="PANTHER" id="PTHR13980:SF15">
    <property type="entry name" value="FACT COMPLEX SUBUNIT SPT16"/>
    <property type="match status" value="1"/>
</dbReference>
<dbReference type="Gene3D" id="2.30.29.210">
    <property type="entry name" value="FACT complex subunit Spt16p/Cdc68p"/>
    <property type="match status" value="1"/>
</dbReference>
<dbReference type="Pfam" id="PF24824">
    <property type="entry name" value="PH_SPT16"/>
    <property type="match status" value="1"/>
</dbReference>
<dbReference type="InterPro" id="IPR013953">
    <property type="entry name" value="FACT_SPT16_M"/>
</dbReference>
<dbReference type="InterPro" id="IPR000994">
    <property type="entry name" value="Pept_M24"/>
</dbReference>
<dbReference type="GO" id="GO:0006368">
    <property type="term" value="P:transcription elongation by RNA polymerase II"/>
    <property type="evidence" value="ECO:0007669"/>
    <property type="project" value="TreeGrafter"/>
</dbReference>
<evidence type="ECO:0000256" key="9">
    <source>
        <dbReference type="ARBA" id="ARBA00023242"/>
    </source>
</evidence>
<dbReference type="InterPro" id="IPR029149">
    <property type="entry name" value="Creatin/AminoP/Spt16_N"/>
</dbReference>
<dbReference type="Gene3D" id="3.90.230.10">
    <property type="entry name" value="Creatinase/methionine aminopeptidase superfamily"/>
    <property type="match status" value="1"/>
</dbReference>
<organism evidence="16 17">
    <name type="scientific">Antrodiella citrinella</name>
    <dbReference type="NCBI Taxonomy" id="2447956"/>
    <lineage>
        <taxon>Eukaryota</taxon>
        <taxon>Fungi</taxon>
        <taxon>Dikarya</taxon>
        <taxon>Basidiomycota</taxon>
        <taxon>Agaricomycotina</taxon>
        <taxon>Agaricomycetes</taxon>
        <taxon>Polyporales</taxon>
        <taxon>Steccherinaceae</taxon>
        <taxon>Antrodiella</taxon>
    </lineage>
</organism>
<dbReference type="InterPro" id="IPR036005">
    <property type="entry name" value="Creatinase/aminopeptidase-like"/>
</dbReference>
<dbReference type="Pfam" id="PF08644">
    <property type="entry name" value="SPT16"/>
    <property type="match status" value="1"/>
</dbReference>
<reference evidence="16 17" key="1">
    <citation type="submission" date="2019-02" db="EMBL/GenBank/DDBJ databases">
        <title>Genome sequencing of the rare red list fungi Antrodiella citrinella (Flaviporus citrinellus).</title>
        <authorList>
            <person name="Buettner E."/>
            <person name="Kellner H."/>
        </authorList>
    </citation>
    <scope>NUCLEOTIDE SEQUENCE [LARGE SCALE GENOMIC DNA]</scope>
    <source>
        <strain evidence="16 17">DSM 108506</strain>
    </source>
</reference>
<evidence type="ECO:0000256" key="11">
    <source>
        <dbReference type="RuleBase" id="RU367052"/>
    </source>
</evidence>
<dbReference type="InterPro" id="IPR000073">
    <property type="entry name" value="AB_hydrolase_1"/>
</dbReference>
<dbReference type="Pfam" id="PF14826">
    <property type="entry name" value="FACT-Spt16_Nlob"/>
    <property type="match status" value="1"/>
</dbReference>
<dbReference type="InterPro" id="IPR040258">
    <property type="entry name" value="Spt16"/>
</dbReference>
<dbReference type="Pfam" id="PF00557">
    <property type="entry name" value="Peptidase_M24"/>
    <property type="match status" value="1"/>
</dbReference>
<dbReference type="SUPFAM" id="SSF53474">
    <property type="entry name" value="alpha/beta-Hydrolases"/>
    <property type="match status" value="1"/>
</dbReference>
<feature type="compositionally biased region" description="Low complexity" evidence="12">
    <location>
        <begin position="983"/>
        <end position="1001"/>
    </location>
</feature>
<dbReference type="Gene3D" id="2.30.29.30">
    <property type="entry name" value="Pleckstrin-homology domain (PH domain)/Phosphotyrosine-binding domain (PTB)"/>
    <property type="match status" value="1"/>
</dbReference>
<evidence type="ECO:0000256" key="2">
    <source>
        <dbReference type="ARBA" id="ARBA00022454"/>
    </source>
</evidence>
<dbReference type="GO" id="GO:0035101">
    <property type="term" value="C:FACT complex"/>
    <property type="evidence" value="ECO:0007669"/>
    <property type="project" value="UniProtKB-UniRule"/>
</dbReference>
<protein>
    <recommendedName>
        <fullName evidence="11">FACT complex subunit</fullName>
    </recommendedName>
</protein>
<dbReference type="SMART" id="SM01286">
    <property type="entry name" value="SPT16"/>
    <property type="match status" value="1"/>
</dbReference>
<evidence type="ECO:0000259" key="13">
    <source>
        <dbReference type="SMART" id="SM01285"/>
    </source>
</evidence>
<dbReference type="GO" id="GO:0010468">
    <property type="term" value="P:regulation of gene expression"/>
    <property type="evidence" value="ECO:0007669"/>
    <property type="project" value="UniProtKB-ARBA"/>
</dbReference>
<dbReference type="Gene3D" id="3.40.350.10">
    <property type="entry name" value="Creatinase/prolidase N-terminal domain"/>
    <property type="match status" value="1"/>
</dbReference>
<sequence length="1350" mass="150434">MSVQLNVPLFNSRLGSVIDSWKGAADNEDYSSLKDVDAILLSAGDPAGEDEPTRKGTALQTWLLGYEFPSTFMLFQKDKVVILCSTSKAKILTQATGPNSHVPIEILAQGRAKDPPTDAFPRFLEAYCSHQRVATLTKESYTGKLIDDWKTAIAAAEKKPEVVDFSPALSSVLAVKDDEELKCVKTSATLTSTLMVHYVANRLESILDRETKITHEQFASQIESRLGYGEGDDAKGPDTKVWNHSKALSDIDWSSAEFSYSPIIHSSSTSTGYDLRPSSESSTDPMAHKGVLLVALGMRYKGYNTNLSRSFIVDPSKEQEALSVLLSTLQAELLKILVDGVMARDVYQHAVNFLKEKKPEVEKNFVKSVGHVMGLEFRDNLYTLTAKTTRRLRKDMVVNLALGFSDLEDEAGRKYALQLADTVRIVGAEPAVCLTSGVKSTNETLFFLSSEEDLKPTKPAKKTPATKAGTNGHMSPSKNKTAGGKVLRNKTRSAAQEELVQTTTARISDHQRELHARLVTDGLAKYSEGAGGSGGKEGKGWKRFQSYKGEAALPREAESLRIYVDRKAQTIILPVHGYAVPFHINTIKNVSKNDEGDFTYLRVNFQTPGQLAGKKEDTPFEDPDATFIRSITYRSADGHRFDTIFKQITELKKEVNKREQQKKEMADVIEQDVLVEVKGRRPHRLPEVFVRPALDGKRLPGEVEIHQNGLRYQSPISTQKIDILFSNVKHLFFQPCDHELLVILHVHLKAPIMIGKKKAHDVQFYREASDVQFDETGNRKRKYRYGDEDEIELEQQERKRRQLLNREFKAFAEKVAEASTQSTGDTLEPDIPFRELSFEGVPFRTNVRLQPTTECLVYLSDPPFLVVTLGEIEIASLERVQFGLKQFDMVLIFKDFTKTPLHINSIPSAQLDDVKNWLDSVDIPLAEGPVNLNWGPIMKTINEDPYDFFHQGGWTFLGGAAGGDESDAEEESDDESEFEAESEASYSSEGSAAASAYADSNASEDEGSGSEFDDEESSNDWDELERKAAKSDKKAVEKGTTQDSDDDSDRPKKKKSAPKTSAKSNGKSSNGAKAKGRRMNSNSFSWWPQVEHFTSKPEYSILVFDNRGVGNSGTPRGPYSTSGMAEDAIVLLDYVEWAEKRSIHVVGVSLGGMIAQELATRVPERIISLTLAVTTPGGRPWSNFPPWKGFTTLSKLLTITDPEVKIPMILDMVFTRDWLDLQSEDDEQGRTNHEVMTIDYRRRIDLSRPQTLVGTVSQMIAGLSHHVTTNRLSKISASIPKVLIVTGDNDNLVLPTNSVILKNAMSEAELVQWEKCGHGVHMQYPKRFNALVERVFEEGQQNLEATPEKW</sequence>
<dbReference type="InterPro" id="IPR013719">
    <property type="entry name" value="RTT106/SPT16-like_middle_dom"/>
</dbReference>
<keyword evidence="6" id="KW-0175">Coiled coil</keyword>
<dbReference type="FunFam" id="3.90.230.10:FF:000005">
    <property type="entry name" value="FACT complex subunit spt16"/>
    <property type="match status" value="1"/>
</dbReference>
<feature type="domain" description="FACT complex subunit SPT16 N-terminal lobe" evidence="13">
    <location>
        <begin position="5"/>
        <end position="169"/>
    </location>
</feature>
<keyword evidence="4 11" id="KW-0227">DNA damage</keyword>
<dbReference type="FunFam" id="2.30.29.210:FF:000001">
    <property type="entry name" value="FACT complex subunit spt16"/>
    <property type="match status" value="1"/>
</dbReference>
<feature type="region of interest" description="Disordered" evidence="12">
    <location>
        <begin position="455"/>
        <end position="485"/>
    </location>
</feature>
<dbReference type="Gene3D" id="2.30.29.150">
    <property type="match status" value="1"/>
</dbReference>
<dbReference type="PANTHER" id="PTHR13980">
    <property type="entry name" value="CDC68 RELATED"/>
    <property type="match status" value="1"/>
</dbReference>
<feature type="compositionally biased region" description="Acidic residues" evidence="12">
    <location>
        <begin position="1002"/>
        <end position="1023"/>
    </location>
</feature>
<dbReference type="InterPro" id="IPR056595">
    <property type="entry name" value="Fact-SPT16_PH"/>
</dbReference>
<comment type="similarity">
    <text evidence="1 11">Belongs to the peptidase M24 family. SPT16 subfamily.</text>
</comment>
<dbReference type="InterPro" id="IPR029058">
    <property type="entry name" value="AB_hydrolase_fold"/>
</dbReference>
<evidence type="ECO:0000256" key="6">
    <source>
        <dbReference type="ARBA" id="ARBA00023054"/>
    </source>
</evidence>
<evidence type="ECO:0000313" key="17">
    <source>
        <dbReference type="Proteomes" id="UP000308730"/>
    </source>
</evidence>
<comment type="subunit">
    <text evidence="11">Component of the FACT complex.</text>
</comment>
<name>A0A4S4N234_9APHY</name>